<dbReference type="PANTHER" id="PTHR43380">
    <property type="entry name" value="2-OXOISOVALERATE DEHYDROGENASE SUBUNIT ALPHA, MITOCHONDRIAL"/>
    <property type="match status" value="1"/>
</dbReference>
<evidence type="ECO:0000313" key="11">
    <source>
        <dbReference type="Proteomes" id="UP000695007"/>
    </source>
</evidence>
<proteinExistence type="inferred from homology"/>
<gene>
    <name evidence="12" type="primary">LOC105361133</name>
</gene>
<dbReference type="CDD" id="cd02000">
    <property type="entry name" value="TPP_E1_PDC_ADC_BCADC"/>
    <property type="match status" value="1"/>
</dbReference>
<evidence type="ECO:0000256" key="3">
    <source>
        <dbReference type="ARBA" id="ARBA00008646"/>
    </source>
</evidence>
<dbReference type="GO" id="GO:0009083">
    <property type="term" value="P:branched-chain amino acid catabolic process"/>
    <property type="evidence" value="ECO:0007669"/>
    <property type="project" value="TreeGrafter"/>
</dbReference>
<evidence type="ECO:0000256" key="6">
    <source>
        <dbReference type="ARBA" id="ARBA00022958"/>
    </source>
</evidence>
<name>A0AAJ6YEE2_9HYME</name>
<dbReference type="GO" id="GO:0046872">
    <property type="term" value="F:metal ion binding"/>
    <property type="evidence" value="ECO:0007669"/>
    <property type="project" value="UniProtKB-KW"/>
</dbReference>
<dbReference type="InterPro" id="IPR001017">
    <property type="entry name" value="DH_E1"/>
</dbReference>
<dbReference type="Proteomes" id="UP000695007">
    <property type="component" value="Unplaced"/>
</dbReference>
<dbReference type="SUPFAM" id="SSF52518">
    <property type="entry name" value="Thiamin diphosphate-binding fold (THDP-binding)"/>
    <property type="match status" value="1"/>
</dbReference>
<evidence type="ECO:0000256" key="7">
    <source>
        <dbReference type="ARBA" id="ARBA00023002"/>
    </source>
</evidence>
<sequence>MISNIVSKFIFRRTIVLYRCKIRMESNFCYTNELSFINKMYSPVIPTYRVLNNEYIQKSPTVQEIEMDTNLLVKMYTTMISLNIIDTMLYECQRQGRISFYMTNFGEEAVQIGSAAALLSDDIVYAQYRESGILLWRGLNFSDLINQCYGNCKDKNKGRQMPVHYGSKEYKFVTLSSPLTTQLPQAVGAAYGLKQMQKNLCIVCYFGEGAASEGDAHAALNFAATLICPVIFICRNNQYAISTPIQQQYGGDGIAARGPAYGINTIRVDGNDIIAMYNATKFAREYTIQEKKPVLIEAMTYRIGHHSTSDNSTMYRSNQEINSHKNKIPIVLFKKYLEQFNLWDMNKEENFINFNKKTVLEAITIAEKHKIPSWEDLFTDVYYKMPNHISHPVVEETGWLV</sequence>
<comment type="subcellular location">
    <subcellularLocation>
        <location evidence="2">Mitochondrion matrix</location>
    </subcellularLocation>
</comment>
<dbReference type="GO" id="GO:0005759">
    <property type="term" value="C:mitochondrial matrix"/>
    <property type="evidence" value="ECO:0007669"/>
    <property type="project" value="UniProtKB-SubCell"/>
</dbReference>
<dbReference type="Pfam" id="PF00676">
    <property type="entry name" value="E1_dh"/>
    <property type="match status" value="1"/>
</dbReference>
<evidence type="ECO:0000256" key="5">
    <source>
        <dbReference type="ARBA" id="ARBA00022946"/>
    </source>
</evidence>
<dbReference type="PANTHER" id="PTHR43380:SF1">
    <property type="entry name" value="2-OXOISOVALERATE DEHYDROGENASE SUBUNIT ALPHA, MITOCHONDRIAL"/>
    <property type="match status" value="1"/>
</dbReference>
<evidence type="ECO:0000256" key="1">
    <source>
        <dbReference type="ARBA" id="ARBA00001964"/>
    </source>
</evidence>
<keyword evidence="4" id="KW-0479">Metal-binding</keyword>
<evidence type="ECO:0000256" key="2">
    <source>
        <dbReference type="ARBA" id="ARBA00004305"/>
    </source>
</evidence>
<dbReference type="EC" id="1.2.4.4" evidence="9"/>
<keyword evidence="6" id="KW-0630">Potassium</keyword>
<evidence type="ECO:0000256" key="4">
    <source>
        <dbReference type="ARBA" id="ARBA00022723"/>
    </source>
</evidence>
<feature type="domain" description="Dehydrogenase E1 component" evidence="10">
    <location>
        <begin position="77"/>
        <end position="373"/>
    </location>
</feature>
<comment type="similarity">
    <text evidence="3 9">Belongs to the BCKDHA family.</text>
</comment>
<dbReference type="InterPro" id="IPR029061">
    <property type="entry name" value="THDP-binding"/>
</dbReference>
<dbReference type="FunFam" id="3.40.50.970:FF:000015">
    <property type="entry name" value="2-oxoisovalerate dehydrogenase subunit alpha"/>
    <property type="match status" value="1"/>
</dbReference>
<dbReference type="GO" id="GO:0003863">
    <property type="term" value="F:branched-chain 2-oxo acid dehydrogenase activity"/>
    <property type="evidence" value="ECO:0007669"/>
    <property type="project" value="UniProtKB-EC"/>
</dbReference>
<keyword evidence="7 9" id="KW-0560">Oxidoreductase</keyword>
<keyword evidence="11" id="KW-1185">Reference proteome</keyword>
<dbReference type="KEGG" id="csol:105361133"/>
<dbReference type="GeneID" id="105361133"/>
<evidence type="ECO:0000313" key="12">
    <source>
        <dbReference type="RefSeq" id="XP_011496542.1"/>
    </source>
</evidence>
<comment type="catalytic activity">
    <reaction evidence="9">
        <text>N(6)-[(R)-lipoyl]-L-lysyl-[protein] + 3-methyl-2-oxobutanoate + H(+) = N(6)-[(R)-S(8)-2-methylpropanoyldihydrolipoyl]-L-lysyl-[protein] + CO2</text>
        <dbReference type="Rhea" id="RHEA:13457"/>
        <dbReference type="Rhea" id="RHEA-COMP:10474"/>
        <dbReference type="Rhea" id="RHEA-COMP:10497"/>
        <dbReference type="ChEBI" id="CHEBI:11851"/>
        <dbReference type="ChEBI" id="CHEBI:15378"/>
        <dbReference type="ChEBI" id="CHEBI:16526"/>
        <dbReference type="ChEBI" id="CHEBI:83099"/>
        <dbReference type="ChEBI" id="CHEBI:83142"/>
        <dbReference type="EC" id="1.2.4.4"/>
    </reaction>
</comment>
<keyword evidence="9" id="KW-0786">Thiamine pyrophosphate</keyword>
<keyword evidence="5" id="KW-0809">Transit peptide</keyword>
<reference evidence="12" key="1">
    <citation type="submission" date="2025-08" db="UniProtKB">
        <authorList>
            <consortium name="RefSeq"/>
        </authorList>
    </citation>
    <scope>IDENTIFICATION</scope>
</reference>
<dbReference type="RefSeq" id="XP_011496542.1">
    <property type="nucleotide sequence ID" value="XM_011498240.1"/>
</dbReference>
<comment type="function">
    <text evidence="9">The branched-chain alpha-keto dehydrogenase complex catalyzes the overall conversion of alpha-keto acids to acyl-CoA and CO(2). It contains multiple copies of three enzymatic components: branched-chain alpha-keto acid decarboxylase (E1), lipoamide acyltransferase (E2) and lipoamide dehydrogenase (E3).</text>
</comment>
<evidence type="ECO:0000256" key="8">
    <source>
        <dbReference type="ARBA" id="ARBA00023128"/>
    </source>
</evidence>
<accession>A0AAJ6YEE2</accession>
<protein>
    <recommendedName>
        <fullName evidence="9">2-oxoisovalerate dehydrogenase subunit alpha</fullName>
        <ecNumber evidence="9">1.2.4.4</ecNumber>
    </recommendedName>
    <alternativeName>
        <fullName evidence="9">Branched-chain alpha-keto acid dehydrogenase E1 component alpha chain</fullName>
    </alternativeName>
</protein>
<organism evidence="11 12">
    <name type="scientific">Ceratosolen solmsi marchali</name>
    <dbReference type="NCBI Taxonomy" id="326594"/>
    <lineage>
        <taxon>Eukaryota</taxon>
        <taxon>Metazoa</taxon>
        <taxon>Ecdysozoa</taxon>
        <taxon>Arthropoda</taxon>
        <taxon>Hexapoda</taxon>
        <taxon>Insecta</taxon>
        <taxon>Pterygota</taxon>
        <taxon>Neoptera</taxon>
        <taxon>Endopterygota</taxon>
        <taxon>Hymenoptera</taxon>
        <taxon>Apocrita</taxon>
        <taxon>Proctotrupomorpha</taxon>
        <taxon>Chalcidoidea</taxon>
        <taxon>Agaonidae</taxon>
        <taxon>Agaoninae</taxon>
        <taxon>Ceratosolen</taxon>
    </lineage>
</organism>
<keyword evidence="8" id="KW-0496">Mitochondrion</keyword>
<dbReference type="AlphaFoldDB" id="A0AAJ6YEE2"/>
<evidence type="ECO:0000259" key="10">
    <source>
        <dbReference type="Pfam" id="PF00676"/>
    </source>
</evidence>
<dbReference type="Gene3D" id="3.40.50.970">
    <property type="match status" value="1"/>
</dbReference>
<evidence type="ECO:0000256" key="9">
    <source>
        <dbReference type="RuleBase" id="RU365014"/>
    </source>
</evidence>
<dbReference type="CTD" id="593"/>
<comment type="cofactor">
    <cofactor evidence="1 9">
        <name>thiamine diphosphate</name>
        <dbReference type="ChEBI" id="CHEBI:58937"/>
    </cofactor>
</comment>
<dbReference type="InterPro" id="IPR050771">
    <property type="entry name" value="Alpha-ketoacid_DH_E1_comp"/>
</dbReference>